<keyword evidence="2" id="KW-0067">ATP-binding</keyword>
<dbReference type="GO" id="GO:0005524">
    <property type="term" value="F:ATP binding"/>
    <property type="evidence" value="ECO:0007669"/>
    <property type="project" value="UniProtKB-KW"/>
</dbReference>
<accession>A0A2P4YTN8</accession>
<feature type="domain" description="ZSWIM1/3 RNaseH-like" evidence="1">
    <location>
        <begin position="82"/>
        <end position="147"/>
    </location>
</feature>
<protein>
    <submittedName>
        <fullName evidence="2">ATP-binding cassette (ABC) Superfamily</fullName>
    </submittedName>
</protein>
<sequence length="149" mass="17115">MADSGPDAMNLPAEARAKKKLILKFLRQRTGNALPGIVSLHFTRKILLSKLGGHLVRRAQYDQEIEGRTKRLYRCRGKTEGEFCCRKGNIATVYVDEDKLAQTITFHAHHMRRFFEASPEDVVIDATHNTNDARYKLFSFMIHDVCEHL</sequence>
<proteinExistence type="predicted"/>
<dbReference type="Proteomes" id="UP000237271">
    <property type="component" value="Unassembled WGS sequence"/>
</dbReference>
<keyword evidence="2" id="KW-0547">Nucleotide-binding</keyword>
<name>A0A2P4YTN8_9STRA</name>
<evidence type="ECO:0000313" key="2">
    <source>
        <dbReference type="EMBL" id="POM81168.1"/>
    </source>
</evidence>
<evidence type="ECO:0000259" key="1">
    <source>
        <dbReference type="Pfam" id="PF21056"/>
    </source>
</evidence>
<dbReference type="EMBL" id="NCKW01000150">
    <property type="protein sequence ID" value="POM81168.1"/>
    <property type="molecule type" value="Genomic_DNA"/>
</dbReference>
<organism evidence="2 3">
    <name type="scientific">Phytophthora palmivora</name>
    <dbReference type="NCBI Taxonomy" id="4796"/>
    <lineage>
        <taxon>Eukaryota</taxon>
        <taxon>Sar</taxon>
        <taxon>Stramenopiles</taxon>
        <taxon>Oomycota</taxon>
        <taxon>Peronosporomycetes</taxon>
        <taxon>Peronosporales</taxon>
        <taxon>Peronosporaceae</taxon>
        <taxon>Phytophthora</taxon>
    </lineage>
</organism>
<keyword evidence="3" id="KW-1185">Reference proteome</keyword>
<dbReference type="Pfam" id="PF21056">
    <property type="entry name" value="ZSWIM1-3_RNaseH-like"/>
    <property type="match status" value="1"/>
</dbReference>
<evidence type="ECO:0000313" key="3">
    <source>
        <dbReference type="Proteomes" id="UP000237271"/>
    </source>
</evidence>
<comment type="caution">
    <text evidence="2">The sequence shown here is derived from an EMBL/GenBank/DDBJ whole genome shotgun (WGS) entry which is preliminary data.</text>
</comment>
<gene>
    <name evidence="2" type="ORF">PHPALM_902</name>
</gene>
<reference evidence="2 3" key="1">
    <citation type="journal article" date="2017" name="Genome Biol. Evol.">
        <title>Phytophthora megakarya and P. palmivora, closely related causal agents of cacao black pod rot, underwent increases in genome sizes and gene numbers by different mechanisms.</title>
        <authorList>
            <person name="Ali S.S."/>
            <person name="Shao J."/>
            <person name="Lary D.J."/>
            <person name="Kronmiller B."/>
            <person name="Shen D."/>
            <person name="Strem M.D."/>
            <person name="Amoako-Attah I."/>
            <person name="Akrofi A.Y."/>
            <person name="Begoude B.A."/>
            <person name="Ten Hoopen G.M."/>
            <person name="Coulibaly K."/>
            <person name="Kebe B.I."/>
            <person name="Melnick R.L."/>
            <person name="Guiltinan M.J."/>
            <person name="Tyler B.M."/>
            <person name="Meinhardt L.W."/>
            <person name="Bailey B.A."/>
        </authorList>
    </citation>
    <scope>NUCLEOTIDE SEQUENCE [LARGE SCALE GENOMIC DNA]</scope>
    <source>
        <strain evidence="3">sbr112.9</strain>
    </source>
</reference>
<dbReference type="InterPro" id="IPR048324">
    <property type="entry name" value="ZSWIM1-3_RNaseH-like"/>
</dbReference>
<dbReference type="OrthoDB" id="120965at2759"/>
<dbReference type="AlphaFoldDB" id="A0A2P4YTN8"/>